<comment type="caution">
    <text evidence="2">The sequence shown here is derived from an EMBL/GenBank/DDBJ whole genome shotgun (WGS) entry which is preliminary data.</text>
</comment>
<name>A0A8S4FLX5_PLUXY</name>
<feature type="compositionally biased region" description="Basic and acidic residues" evidence="1">
    <location>
        <begin position="17"/>
        <end position="26"/>
    </location>
</feature>
<keyword evidence="3" id="KW-1185">Reference proteome</keyword>
<feature type="compositionally biased region" description="Polar residues" evidence="1">
    <location>
        <begin position="318"/>
        <end position="342"/>
    </location>
</feature>
<dbReference type="AlphaFoldDB" id="A0A8S4FLX5"/>
<proteinExistence type="predicted"/>
<dbReference type="EMBL" id="CAJHNJ030000036">
    <property type="protein sequence ID" value="CAG9128659.1"/>
    <property type="molecule type" value="Genomic_DNA"/>
</dbReference>
<dbReference type="PANTHER" id="PTHR34239">
    <property type="entry name" value="APPLE DOMAIN-CONTAINING PROTEIN"/>
    <property type="match status" value="1"/>
</dbReference>
<dbReference type="PANTHER" id="PTHR34239:SF2">
    <property type="entry name" value="TRANSPOSABLE ELEMENT P TRANSPOSASE_THAP9 CONSERVED DOMAIN-CONTAINING PROTEIN"/>
    <property type="match status" value="1"/>
</dbReference>
<sequence>MPKRNNEKKIERYKQKIRKMEQEQRKYNRIIYSSSEDSDKDSDHETNGNVPEPVDVLENGTNDVLDTEEPSQEPVTVPELDPETLSALGETTEEAPKFGANIHESLSRLWLPILRKGINKETKEKLAKEYLVPENCALLQPPKLNPEISSAVNEGARARDKKVEAVQQQLGLGITALNKGLELLLDDGRDRLQAIKYLSDSCRLLCDLHFLETEARKKFITPGLDKSFLNIMQDVEHDDMLFGNKLSEKIKATKVIEKHGLQIKKPAPNPKPPSTSYNQPSTSRSRPQGNWGGPSRFPPNRGGRGGRRRLRQPAGDLQQATMLNRSRQHRANSVQRPNNNRGTRWKTPVFL</sequence>
<organism evidence="2 3">
    <name type="scientific">Plutella xylostella</name>
    <name type="common">Diamondback moth</name>
    <name type="synonym">Plutella maculipennis</name>
    <dbReference type="NCBI Taxonomy" id="51655"/>
    <lineage>
        <taxon>Eukaryota</taxon>
        <taxon>Metazoa</taxon>
        <taxon>Ecdysozoa</taxon>
        <taxon>Arthropoda</taxon>
        <taxon>Hexapoda</taxon>
        <taxon>Insecta</taxon>
        <taxon>Pterygota</taxon>
        <taxon>Neoptera</taxon>
        <taxon>Endopterygota</taxon>
        <taxon>Lepidoptera</taxon>
        <taxon>Glossata</taxon>
        <taxon>Ditrysia</taxon>
        <taxon>Yponomeutoidea</taxon>
        <taxon>Plutellidae</taxon>
        <taxon>Plutella</taxon>
    </lineage>
</organism>
<feature type="region of interest" description="Disordered" evidence="1">
    <location>
        <begin position="17"/>
        <end position="78"/>
    </location>
</feature>
<feature type="compositionally biased region" description="Polar residues" evidence="1">
    <location>
        <begin position="274"/>
        <end position="288"/>
    </location>
</feature>
<dbReference type="Proteomes" id="UP000653454">
    <property type="component" value="Unassembled WGS sequence"/>
</dbReference>
<gene>
    <name evidence="2" type="ORF">PLXY2_LOCUS9245</name>
</gene>
<feature type="region of interest" description="Disordered" evidence="1">
    <location>
        <begin position="260"/>
        <end position="351"/>
    </location>
</feature>
<evidence type="ECO:0000313" key="2">
    <source>
        <dbReference type="EMBL" id="CAG9128659.1"/>
    </source>
</evidence>
<evidence type="ECO:0000256" key="1">
    <source>
        <dbReference type="SAM" id="MobiDB-lite"/>
    </source>
</evidence>
<reference evidence="2" key="1">
    <citation type="submission" date="2020-11" db="EMBL/GenBank/DDBJ databases">
        <authorList>
            <person name="Whiteford S."/>
        </authorList>
    </citation>
    <scope>NUCLEOTIDE SEQUENCE</scope>
</reference>
<accession>A0A8S4FLX5</accession>
<evidence type="ECO:0000313" key="3">
    <source>
        <dbReference type="Proteomes" id="UP000653454"/>
    </source>
</evidence>
<protein>
    <submittedName>
        <fullName evidence="2">(diamondback moth) hypothetical protein</fullName>
    </submittedName>
</protein>